<keyword evidence="4" id="KW-1185">Reference proteome</keyword>
<proteinExistence type="predicted"/>
<comment type="caution">
    <text evidence="3">The sequence shown here is derived from an EMBL/GenBank/DDBJ whole genome shotgun (WGS) entry which is preliminary data.</text>
</comment>
<accession>A0ABD2NN27</accession>
<evidence type="ECO:0000256" key="1">
    <source>
        <dbReference type="SAM" id="MobiDB-lite"/>
    </source>
</evidence>
<feature type="region of interest" description="Disordered" evidence="1">
    <location>
        <begin position="106"/>
        <end position="137"/>
    </location>
</feature>
<dbReference type="Proteomes" id="UP001516400">
    <property type="component" value="Unassembled WGS sequence"/>
</dbReference>
<keyword evidence="2" id="KW-0812">Transmembrane</keyword>
<dbReference type="EMBL" id="JABFTP020000124">
    <property type="protein sequence ID" value="KAL3279983.1"/>
    <property type="molecule type" value="Genomic_DNA"/>
</dbReference>
<reference evidence="3 4" key="1">
    <citation type="journal article" date="2021" name="BMC Biol.">
        <title>Horizontally acquired antibacterial genes associated with adaptive radiation of ladybird beetles.</title>
        <authorList>
            <person name="Li H.S."/>
            <person name="Tang X.F."/>
            <person name="Huang Y.H."/>
            <person name="Xu Z.Y."/>
            <person name="Chen M.L."/>
            <person name="Du X.Y."/>
            <person name="Qiu B.Y."/>
            <person name="Chen P.T."/>
            <person name="Zhang W."/>
            <person name="Slipinski A."/>
            <person name="Escalona H.E."/>
            <person name="Waterhouse R.M."/>
            <person name="Zwick A."/>
            <person name="Pang H."/>
        </authorList>
    </citation>
    <scope>NUCLEOTIDE SEQUENCE [LARGE SCALE GENOMIC DNA]</scope>
    <source>
        <strain evidence="3">SYSU2018</strain>
    </source>
</reference>
<evidence type="ECO:0000256" key="2">
    <source>
        <dbReference type="SAM" id="Phobius"/>
    </source>
</evidence>
<evidence type="ECO:0000313" key="3">
    <source>
        <dbReference type="EMBL" id="KAL3279983.1"/>
    </source>
</evidence>
<feature type="transmembrane region" description="Helical" evidence="2">
    <location>
        <begin position="20"/>
        <end position="41"/>
    </location>
</feature>
<name>A0ABD2NN27_9CUCU</name>
<protein>
    <submittedName>
        <fullName evidence="3">Uncharacterized protein</fullName>
    </submittedName>
</protein>
<sequence>MTAGLDDIRAAIFKWSAPVMLAVLTFSINSSLGTGMFSSALKLSHIKPIHKKNDKTYAKNYRPIAMSCSISKLIDVSFGVPEGSVLGLVLFIPYINDLPTWRSDFEKHNHSHQNGGPQSIDASINGEPINCSQNIRF</sequence>
<dbReference type="AlphaFoldDB" id="A0ABD2NN27"/>
<evidence type="ECO:0000313" key="4">
    <source>
        <dbReference type="Proteomes" id="UP001516400"/>
    </source>
</evidence>
<gene>
    <name evidence="3" type="ORF">HHI36_017489</name>
</gene>
<organism evidence="3 4">
    <name type="scientific">Cryptolaemus montrouzieri</name>
    <dbReference type="NCBI Taxonomy" id="559131"/>
    <lineage>
        <taxon>Eukaryota</taxon>
        <taxon>Metazoa</taxon>
        <taxon>Ecdysozoa</taxon>
        <taxon>Arthropoda</taxon>
        <taxon>Hexapoda</taxon>
        <taxon>Insecta</taxon>
        <taxon>Pterygota</taxon>
        <taxon>Neoptera</taxon>
        <taxon>Endopterygota</taxon>
        <taxon>Coleoptera</taxon>
        <taxon>Polyphaga</taxon>
        <taxon>Cucujiformia</taxon>
        <taxon>Coccinelloidea</taxon>
        <taxon>Coccinellidae</taxon>
        <taxon>Scymninae</taxon>
        <taxon>Scymnini</taxon>
        <taxon>Cryptolaemus</taxon>
    </lineage>
</organism>
<keyword evidence="2" id="KW-0472">Membrane</keyword>
<feature type="compositionally biased region" description="Polar residues" evidence="1">
    <location>
        <begin position="112"/>
        <end position="122"/>
    </location>
</feature>
<keyword evidence="2" id="KW-1133">Transmembrane helix</keyword>